<evidence type="ECO:0000256" key="1">
    <source>
        <dbReference type="SAM" id="MobiDB-lite"/>
    </source>
</evidence>
<proteinExistence type="predicted"/>
<reference evidence="2 3" key="1">
    <citation type="journal article" date="2016" name="ISME J.">
        <title>Chasing the elusive Euryarchaeota class WSA2: genomes reveal a uniquely fastidious methyl-reducing methanogen.</title>
        <authorList>
            <person name="Nobu M.K."/>
            <person name="Narihiro T."/>
            <person name="Kuroda K."/>
            <person name="Mei R."/>
            <person name="Liu W.T."/>
        </authorList>
    </citation>
    <scope>NUCLEOTIDE SEQUENCE [LARGE SCALE GENOMIC DNA]</scope>
    <source>
        <strain evidence="2">U1lsi0528_Bin055</strain>
    </source>
</reference>
<name>A0A150IN22_9EURY</name>
<evidence type="ECO:0000313" key="2">
    <source>
        <dbReference type="EMBL" id="KYC46431.1"/>
    </source>
</evidence>
<dbReference type="InterPro" id="IPR036086">
    <property type="entry name" value="ParB/Sulfiredoxin_sf"/>
</dbReference>
<sequence length="470" mass="54221">MIKIDPALKKYMNKLNNKERTLLEEQLKRDGCLDPLKVWIQGDDEIVLDGHNRYEICIANDIPFKTTPISGINDYLDAEIWIEEFQLGRRNLTDSERAVRIGRLYEKRKQREGRPSVTDMEESNTQLGQNDPVPFDKIDEIRVTVEPPKSTAEQMAKELGVSEKTVKRNAQYAKAIDKIEEIDEEVAQKILSEEVKLPKQAVIDLVKQDDDIQVEVIEELAIGEVKTIEEAVTKVEQKKESWPKSNAKFNRTNDNIEWSTWTWNPVTGCKYGCKYCYARDIANRFNPEGFEPTFHENRLDAPINMKLPSGNNIGEKNVFVCSMADLFGEWIPDEWIQAILDVVEISSEWNFLFLTKNPSRLPKFKWPKNAWVGTTVDCQARVKAAEEAFKNIDATVKFLSCEPLQEEVIFNDMSMFDWVIIGGRSKSTGMPSGQPEWKWVENILNKARSLNLKVYFKPNLTVRPMEYPVM</sequence>
<dbReference type="Proteomes" id="UP000075398">
    <property type="component" value="Unassembled WGS sequence"/>
</dbReference>
<dbReference type="EMBL" id="LNGC01000202">
    <property type="protein sequence ID" value="KYC46431.1"/>
    <property type="molecule type" value="Genomic_DNA"/>
</dbReference>
<evidence type="ECO:0000313" key="3">
    <source>
        <dbReference type="Proteomes" id="UP000075398"/>
    </source>
</evidence>
<accession>A0A150IN22</accession>
<dbReference type="AlphaFoldDB" id="A0A150IN22"/>
<organism evidence="2 3">
    <name type="scientific">Candidatus Methanofastidiosum methylothiophilum</name>
    <dbReference type="NCBI Taxonomy" id="1705564"/>
    <lineage>
        <taxon>Archaea</taxon>
        <taxon>Methanobacteriati</taxon>
        <taxon>Methanobacteriota</taxon>
        <taxon>Stenosarchaea group</taxon>
        <taxon>Candidatus Methanofastidiosia</taxon>
        <taxon>Candidatus Methanofastidiosales</taxon>
        <taxon>Candidatus Methanofastidiosaceae</taxon>
        <taxon>Candidatus Methanofastidiosum</taxon>
    </lineage>
</organism>
<protein>
    <submittedName>
        <fullName evidence="2">Phage protein Gp37/Gp68</fullName>
    </submittedName>
</protein>
<dbReference type="InterPro" id="IPR011101">
    <property type="entry name" value="DUF5131"/>
</dbReference>
<dbReference type="SUPFAM" id="SSF110849">
    <property type="entry name" value="ParB/Sulfiredoxin"/>
    <property type="match status" value="1"/>
</dbReference>
<comment type="caution">
    <text evidence="2">The sequence shown here is derived from an EMBL/GenBank/DDBJ whole genome shotgun (WGS) entry which is preliminary data.</text>
</comment>
<feature type="region of interest" description="Disordered" evidence="1">
    <location>
        <begin position="110"/>
        <end position="133"/>
    </location>
</feature>
<gene>
    <name evidence="2" type="ORF">AMQ22_02140</name>
</gene>
<dbReference type="Pfam" id="PF07505">
    <property type="entry name" value="DUF5131"/>
    <property type="match status" value="1"/>
</dbReference>
<dbReference type="Gene3D" id="3.40.50.12110">
    <property type="match status" value="1"/>
</dbReference>